<feature type="transmembrane region" description="Helical" evidence="2">
    <location>
        <begin position="51"/>
        <end position="72"/>
    </location>
</feature>
<accession>A0A4Y5Z1J3</accession>
<dbReference type="AlphaFoldDB" id="A0A4Y5Z1J3"/>
<keyword evidence="4" id="KW-1185">Reference proteome</keyword>
<reference evidence="3 4" key="1">
    <citation type="submission" date="2019-06" db="EMBL/GenBank/DDBJ databases">
        <title>A complete genome sequence for Luteibacter pinisoli MAH-14.</title>
        <authorList>
            <person name="Baltrus D.A."/>
        </authorList>
    </citation>
    <scope>NUCLEOTIDE SEQUENCE [LARGE SCALE GENOMIC DNA]</scope>
    <source>
        <strain evidence="3 4">MAH-14</strain>
    </source>
</reference>
<organism evidence="3 4">
    <name type="scientific">Luteibacter pinisoli</name>
    <dbReference type="NCBI Taxonomy" id="2589080"/>
    <lineage>
        <taxon>Bacteria</taxon>
        <taxon>Pseudomonadati</taxon>
        <taxon>Pseudomonadota</taxon>
        <taxon>Gammaproteobacteria</taxon>
        <taxon>Lysobacterales</taxon>
        <taxon>Rhodanobacteraceae</taxon>
        <taxon>Luteibacter</taxon>
    </lineage>
</organism>
<sequence>MSELTREELNARVETFEARIAGAVEGMRLEFGTAKAEILLAVKEEVHRQRAWILTAALAALMSFFGLVVTNFSGTALGRSGPSVSAQPTPSPPASADNIRK</sequence>
<evidence type="ECO:0000313" key="4">
    <source>
        <dbReference type="Proteomes" id="UP000316093"/>
    </source>
</evidence>
<dbReference type="RefSeq" id="WP_139981442.1">
    <property type="nucleotide sequence ID" value="NZ_CP041046.1"/>
</dbReference>
<dbReference type="KEGG" id="lpy:FIV34_08190"/>
<evidence type="ECO:0000256" key="1">
    <source>
        <dbReference type="SAM" id="MobiDB-lite"/>
    </source>
</evidence>
<dbReference type="EMBL" id="CP041046">
    <property type="protein sequence ID" value="QDE39180.1"/>
    <property type="molecule type" value="Genomic_DNA"/>
</dbReference>
<keyword evidence="2" id="KW-0812">Transmembrane</keyword>
<keyword evidence="2" id="KW-0472">Membrane</keyword>
<feature type="region of interest" description="Disordered" evidence="1">
    <location>
        <begin position="78"/>
        <end position="101"/>
    </location>
</feature>
<gene>
    <name evidence="3" type="ORF">FIV34_08190</name>
</gene>
<keyword evidence="2" id="KW-1133">Transmembrane helix</keyword>
<name>A0A4Y5Z1J3_9GAMM</name>
<evidence type="ECO:0000313" key="3">
    <source>
        <dbReference type="EMBL" id="QDE39180.1"/>
    </source>
</evidence>
<proteinExistence type="predicted"/>
<evidence type="ECO:0000256" key="2">
    <source>
        <dbReference type="SAM" id="Phobius"/>
    </source>
</evidence>
<dbReference type="OrthoDB" id="6905841at2"/>
<dbReference type="Proteomes" id="UP000316093">
    <property type="component" value="Chromosome"/>
</dbReference>
<protein>
    <submittedName>
        <fullName evidence="3">Uncharacterized protein</fullName>
    </submittedName>
</protein>